<name>A0ABS5KAC9_9BACT</name>
<evidence type="ECO:0000256" key="2">
    <source>
        <dbReference type="ARBA" id="ARBA00023163"/>
    </source>
</evidence>
<dbReference type="InterPro" id="IPR009057">
    <property type="entry name" value="Homeodomain-like_sf"/>
</dbReference>
<dbReference type="InterPro" id="IPR018060">
    <property type="entry name" value="HTH_AraC"/>
</dbReference>
<reference evidence="4 5" key="1">
    <citation type="journal article" date="2014" name="Int. J. Syst. Evol. Microbiol.">
        <title>Carboxylicivirga gen. nov. in the family Marinilabiliaceae with two novel species, Carboxylicivirga mesophila sp. nov. and Carboxylicivirga taeanensis sp. nov., and reclassification of Cytophaga fermentans as Saccharicrinis fermentans gen. nov., comb. nov.</title>
        <authorList>
            <person name="Yang S.H."/>
            <person name="Seo H.S."/>
            <person name="Woo J.H."/>
            <person name="Oh H.M."/>
            <person name="Jang H."/>
            <person name="Lee J.H."/>
            <person name="Kim S.J."/>
            <person name="Kwon K.K."/>
        </authorList>
    </citation>
    <scope>NUCLEOTIDE SEQUENCE [LARGE SCALE GENOMIC DNA]</scope>
    <source>
        <strain evidence="4 5">JCM 18290</strain>
    </source>
</reference>
<evidence type="ECO:0000256" key="1">
    <source>
        <dbReference type="ARBA" id="ARBA00023015"/>
    </source>
</evidence>
<gene>
    <name evidence="4" type="ORF">KEM09_11175</name>
</gene>
<dbReference type="EMBL" id="JAGUCN010000011">
    <property type="protein sequence ID" value="MBS2211970.1"/>
    <property type="molecule type" value="Genomic_DNA"/>
</dbReference>
<dbReference type="PROSITE" id="PS01124">
    <property type="entry name" value="HTH_ARAC_FAMILY_2"/>
    <property type="match status" value="1"/>
</dbReference>
<protein>
    <submittedName>
        <fullName evidence="4">Helix-turn-helix transcriptional regulator</fullName>
    </submittedName>
</protein>
<keyword evidence="2" id="KW-0804">Transcription</keyword>
<proteinExistence type="predicted"/>
<keyword evidence="1" id="KW-0805">Transcription regulation</keyword>
<sequence>MKDEKETMKNTKPVLLELREGQVENYFKAMYDHFGGELKSNSYYLKKGTTLVHGTAIQLTEGIEFSIIDAIHSEALKMVRIPDNNPDYYHLVIIHTGEYTQTFEQELLKLEANSTKGIFIYNGMFPLEAEFPANSPYKAITFKFQKSCLEDIIPEAAAMLKTMYPTDEGLAYHIPTTNEVNQLVDDILRYQKGIYGAKAMIKARAFEALVITMKIMEQMTDDELHGLHIDDYNRLMRIKKHLLDSLTDTINVEAIAEEFAISVSKLNRDFKALFDMTIYKFYTRAKMDEAYRRLQTGNYSVAEVGYDLGYSSLPKFSEMFKKVKGINPSDVVAL</sequence>
<dbReference type="InterPro" id="IPR053142">
    <property type="entry name" value="PchR_regulatory_protein"/>
</dbReference>
<evidence type="ECO:0000313" key="4">
    <source>
        <dbReference type="EMBL" id="MBS2211970.1"/>
    </source>
</evidence>
<dbReference type="RefSeq" id="WP_212228346.1">
    <property type="nucleotide sequence ID" value="NZ_JAGUCN010000011.1"/>
</dbReference>
<dbReference type="PANTHER" id="PTHR47893:SF1">
    <property type="entry name" value="REGULATORY PROTEIN PCHR"/>
    <property type="match status" value="1"/>
</dbReference>
<organism evidence="4 5">
    <name type="scientific">Carboxylicivirga mesophila</name>
    <dbReference type="NCBI Taxonomy" id="1166478"/>
    <lineage>
        <taxon>Bacteria</taxon>
        <taxon>Pseudomonadati</taxon>
        <taxon>Bacteroidota</taxon>
        <taxon>Bacteroidia</taxon>
        <taxon>Marinilabiliales</taxon>
        <taxon>Marinilabiliaceae</taxon>
        <taxon>Carboxylicivirga</taxon>
    </lineage>
</organism>
<evidence type="ECO:0000313" key="5">
    <source>
        <dbReference type="Proteomes" id="UP000721861"/>
    </source>
</evidence>
<dbReference type="SUPFAM" id="SSF46689">
    <property type="entry name" value="Homeodomain-like"/>
    <property type="match status" value="2"/>
</dbReference>
<comment type="caution">
    <text evidence="4">The sequence shown here is derived from an EMBL/GenBank/DDBJ whole genome shotgun (WGS) entry which is preliminary data.</text>
</comment>
<dbReference type="Gene3D" id="1.10.10.60">
    <property type="entry name" value="Homeodomain-like"/>
    <property type="match status" value="1"/>
</dbReference>
<dbReference type="Pfam" id="PF12833">
    <property type="entry name" value="HTH_18"/>
    <property type="match status" value="1"/>
</dbReference>
<dbReference type="SMART" id="SM00342">
    <property type="entry name" value="HTH_ARAC"/>
    <property type="match status" value="1"/>
</dbReference>
<accession>A0ABS5KAC9</accession>
<keyword evidence="5" id="KW-1185">Reference proteome</keyword>
<dbReference type="Proteomes" id="UP000721861">
    <property type="component" value="Unassembled WGS sequence"/>
</dbReference>
<feature type="domain" description="HTH araC/xylS-type" evidence="3">
    <location>
        <begin position="236"/>
        <end position="334"/>
    </location>
</feature>
<evidence type="ECO:0000259" key="3">
    <source>
        <dbReference type="PROSITE" id="PS01124"/>
    </source>
</evidence>
<dbReference type="PANTHER" id="PTHR47893">
    <property type="entry name" value="REGULATORY PROTEIN PCHR"/>
    <property type="match status" value="1"/>
</dbReference>